<feature type="chain" id="PRO_5009535629" description="Metallo-beta-lactamase domain-containing protein" evidence="1">
    <location>
        <begin position="20"/>
        <end position="287"/>
    </location>
</feature>
<evidence type="ECO:0000313" key="3">
    <source>
        <dbReference type="EMBL" id="OGN23498.1"/>
    </source>
</evidence>
<protein>
    <recommendedName>
        <fullName evidence="2">Metallo-beta-lactamase domain-containing protein</fullName>
    </recommendedName>
</protein>
<dbReference type="PANTHER" id="PTHR30619">
    <property type="entry name" value="DNA INTERNALIZATION/COMPETENCE PROTEIN COMEC/REC2"/>
    <property type="match status" value="1"/>
</dbReference>
<accession>A0A1F8GFJ5</accession>
<proteinExistence type="predicted"/>
<keyword evidence="1" id="KW-0732">Signal</keyword>
<dbReference type="PANTHER" id="PTHR30619:SF7">
    <property type="entry name" value="BETA-LACTAMASE DOMAIN PROTEIN"/>
    <property type="match status" value="1"/>
</dbReference>
<sequence>MRKLSLIHLVILLCLSVFAFSTHSIASSKDGLLKIHFFDVGQGDAIFVEAPNGSQVLIDGGPDNAVVQKLGETMPFYDKDIDLVVLTHSDADHVTGLIGVLERYEIENIVYSNIVRKSSLYNAWQEVVAKEGASVIDPMVNKVIDLGNGVILAIIHPAESLAGKVMDKVNNESVVLMLKYGEMEVLLTGDIEARAERQIILSGVALDADILKVAHHGSRTSTSEEFLYGVSPQVAVIQVGAKNRYGHPTKEVLGRLENFGIKVYRTDVDGSVKIVSDGENYQMIITN</sequence>
<dbReference type="Proteomes" id="UP000178227">
    <property type="component" value="Unassembled WGS sequence"/>
</dbReference>
<dbReference type="EMBL" id="MGKI01000002">
    <property type="protein sequence ID" value="OGN23498.1"/>
    <property type="molecule type" value="Genomic_DNA"/>
</dbReference>
<evidence type="ECO:0000313" key="4">
    <source>
        <dbReference type="Proteomes" id="UP000178227"/>
    </source>
</evidence>
<dbReference type="InterPro" id="IPR035681">
    <property type="entry name" value="ComA-like_MBL"/>
</dbReference>
<dbReference type="AlphaFoldDB" id="A0A1F8GFJ5"/>
<evidence type="ECO:0000259" key="2">
    <source>
        <dbReference type="SMART" id="SM00849"/>
    </source>
</evidence>
<dbReference type="InterPro" id="IPR052159">
    <property type="entry name" value="Competence_DNA_uptake"/>
</dbReference>
<gene>
    <name evidence="3" type="ORF">A2918_00380</name>
</gene>
<feature type="domain" description="Metallo-beta-lactamase" evidence="2">
    <location>
        <begin position="42"/>
        <end position="242"/>
    </location>
</feature>
<dbReference type="InterPro" id="IPR001279">
    <property type="entry name" value="Metallo-B-lactamas"/>
</dbReference>
<evidence type="ECO:0000256" key="1">
    <source>
        <dbReference type="SAM" id="SignalP"/>
    </source>
</evidence>
<organism evidence="3 4">
    <name type="scientific">Candidatus Yanofskybacteria bacterium RIFCSPLOWO2_01_FULL_42_49</name>
    <dbReference type="NCBI Taxonomy" id="1802694"/>
    <lineage>
        <taxon>Bacteria</taxon>
        <taxon>Candidatus Yanofskyibacteriota</taxon>
    </lineage>
</organism>
<dbReference type="STRING" id="1802694.A2918_00380"/>
<comment type="caution">
    <text evidence="3">The sequence shown here is derived from an EMBL/GenBank/DDBJ whole genome shotgun (WGS) entry which is preliminary data.</text>
</comment>
<dbReference type="CDD" id="cd07731">
    <property type="entry name" value="ComA-like_MBL-fold"/>
    <property type="match status" value="1"/>
</dbReference>
<name>A0A1F8GFJ5_9BACT</name>
<feature type="signal peptide" evidence="1">
    <location>
        <begin position="1"/>
        <end position="19"/>
    </location>
</feature>
<dbReference type="Pfam" id="PF00753">
    <property type="entry name" value="Lactamase_B"/>
    <property type="match status" value="1"/>
</dbReference>
<dbReference type="InterPro" id="IPR036866">
    <property type="entry name" value="RibonucZ/Hydroxyglut_hydro"/>
</dbReference>
<dbReference type="SMART" id="SM00849">
    <property type="entry name" value="Lactamase_B"/>
    <property type="match status" value="1"/>
</dbReference>
<dbReference type="SUPFAM" id="SSF56281">
    <property type="entry name" value="Metallo-hydrolase/oxidoreductase"/>
    <property type="match status" value="1"/>
</dbReference>
<dbReference type="Gene3D" id="3.60.15.10">
    <property type="entry name" value="Ribonuclease Z/Hydroxyacylglutathione hydrolase-like"/>
    <property type="match status" value="1"/>
</dbReference>
<reference evidence="3 4" key="1">
    <citation type="journal article" date="2016" name="Nat. Commun.">
        <title>Thousands of microbial genomes shed light on interconnected biogeochemical processes in an aquifer system.</title>
        <authorList>
            <person name="Anantharaman K."/>
            <person name="Brown C.T."/>
            <person name="Hug L.A."/>
            <person name="Sharon I."/>
            <person name="Castelle C.J."/>
            <person name="Probst A.J."/>
            <person name="Thomas B.C."/>
            <person name="Singh A."/>
            <person name="Wilkins M.J."/>
            <person name="Karaoz U."/>
            <person name="Brodie E.L."/>
            <person name="Williams K.H."/>
            <person name="Hubbard S.S."/>
            <person name="Banfield J.F."/>
        </authorList>
    </citation>
    <scope>NUCLEOTIDE SEQUENCE [LARGE SCALE GENOMIC DNA]</scope>
</reference>